<dbReference type="RefSeq" id="WP_061610591.1">
    <property type="nucleotide sequence ID" value="NZ_JEMA01000757.1"/>
</dbReference>
<dbReference type="SUPFAM" id="SSF54637">
    <property type="entry name" value="Thioesterase/thiol ester dehydrase-isomerase"/>
    <property type="match status" value="1"/>
</dbReference>
<comment type="caution">
    <text evidence="2">The sequence shown here is derived from an EMBL/GenBank/DDBJ whole genome shotgun (WGS) entry which is preliminary data.</text>
</comment>
<dbReference type="OrthoDB" id="9800237at2"/>
<evidence type="ECO:0000259" key="1">
    <source>
        <dbReference type="Pfam" id="PF03061"/>
    </source>
</evidence>
<dbReference type="GO" id="GO:0006633">
    <property type="term" value="P:fatty acid biosynthetic process"/>
    <property type="evidence" value="ECO:0007669"/>
    <property type="project" value="TreeGrafter"/>
</dbReference>
<dbReference type="GO" id="GO:0016790">
    <property type="term" value="F:thiolester hydrolase activity"/>
    <property type="evidence" value="ECO:0007669"/>
    <property type="project" value="UniProtKB-ARBA"/>
</dbReference>
<sequence length="132" mass="14758">MKRGRPFEVGDVSVCERCFTDEDVLEFLRVSGDAGRHHARPDAQGRRVVHGLLTATIPTRLGGEIDYLAREMTFEFLRPVFTGDTIRCEATVTEVVPEAGRVRLAMSGVCWNQHGKEVLRFRTRGVVLDEAG</sequence>
<name>A0A150QE90_SORCE</name>
<dbReference type="Proteomes" id="UP000075260">
    <property type="component" value="Unassembled WGS sequence"/>
</dbReference>
<gene>
    <name evidence="2" type="ORF">BE15_27255</name>
</gene>
<dbReference type="PANTHER" id="PTHR43437:SF3">
    <property type="entry name" value="HYDROXYACYL-THIOESTER DEHYDRATASE TYPE 2, MITOCHONDRIAL"/>
    <property type="match status" value="1"/>
</dbReference>
<dbReference type="InterPro" id="IPR006683">
    <property type="entry name" value="Thioestr_dom"/>
</dbReference>
<dbReference type="EMBL" id="JEMA01000757">
    <property type="protein sequence ID" value="KYF66289.1"/>
    <property type="molecule type" value="Genomic_DNA"/>
</dbReference>
<organism evidence="2 3">
    <name type="scientific">Sorangium cellulosum</name>
    <name type="common">Polyangium cellulosum</name>
    <dbReference type="NCBI Taxonomy" id="56"/>
    <lineage>
        <taxon>Bacteria</taxon>
        <taxon>Pseudomonadati</taxon>
        <taxon>Myxococcota</taxon>
        <taxon>Polyangia</taxon>
        <taxon>Polyangiales</taxon>
        <taxon>Polyangiaceae</taxon>
        <taxon>Sorangium</taxon>
    </lineage>
</organism>
<reference evidence="2 3" key="1">
    <citation type="submission" date="2014-02" db="EMBL/GenBank/DDBJ databases">
        <title>The small core and large imbalanced accessory genome model reveals a collaborative survival strategy of Sorangium cellulosum strains in nature.</title>
        <authorList>
            <person name="Han K."/>
            <person name="Peng R."/>
            <person name="Blom J."/>
            <person name="Li Y.-Z."/>
        </authorList>
    </citation>
    <scope>NUCLEOTIDE SEQUENCE [LARGE SCALE GENOMIC DNA]</scope>
    <source>
        <strain evidence="2 3">So0008-312</strain>
    </source>
</reference>
<evidence type="ECO:0000313" key="3">
    <source>
        <dbReference type="Proteomes" id="UP000075260"/>
    </source>
</evidence>
<dbReference type="GO" id="GO:0019171">
    <property type="term" value="F:(3R)-hydroxyacyl-[acyl-carrier-protein] dehydratase activity"/>
    <property type="evidence" value="ECO:0007669"/>
    <property type="project" value="TreeGrafter"/>
</dbReference>
<dbReference type="InterPro" id="IPR050965">
    <property type="entry name" value="UPF0336/Enoyl-CoA_hydratase"/>
</dbReference>
<dbReference type="PANTHER" id="PTHR43437">
    <property type="entry name" value="HYDROXYACYL-THIOESTER DEHYDRATASE TYPE 2, MITOCHONDRIAL-RELATED"/>
    <property type="match status" value="1"/>
</dbReference>
<feature type="domain" description="Thioesterase" evidence="1">
    <location>
        <begin position="60"/>
        <end position="95"/>
    </location>
</feature>
<dbReference type="AlphaFoldDB" id="A0A150QE90"/>
<dbReference type="Gene3D" id="3.10.129.10">
    <property type="entry name" value="Hotdog Thioesterase"/>
    <property type="match status" value="1"/>
</dbReference>
<proteinExistence type="predicted"/>
<accession>A0A150QE90</accession>
<dbReference type="Pfam" id="PF03061">
    <property type="entry name" value="4HBT"/>
    <property type="match status" value="1"/>
</dbReference>
<protein>
    <submittedName>
        <fullName evidence="2">Enoyl-CoA hydratase</fullName>
    </submittedName>
</protein>
<evidence type="ECO:0000313" key="2">
    <source>
        <dbReference type="EMBL" id="KYF66289.1"/>
    </source>
</evidence>
<dbReference type="InterPro" id="IPR029069">
    <property type="entry name" value="HotDog_dom_sf"/>
</dbReference>